<accession>A0A8J3VNY1</accession>
<protein>
    <recommendedName>
        <fullName evidence="3">DinB superfamily protein</fullName>
    </recommendedName>
</protein>
<name>A0A8J3VNY1_9ACTN</name>
<dbReference type="AlphaFoldDB" id="A0A8J3VNY1"/>
<reference evidence="1" key="1">
    <citation type="submission" date="2021-01" db="EMBL/GenBank/DDBJ databases">
        <title>Whole genome shotgun sequence of Rugosimonospora africana NBRC 104875.</title>
        <authorList>
            <person name="Komaki H."/>
            <person name="Tamura T."/>
        </authorList>
    </citation>
    <scope>NUCLEOTIDE SEQUENCE</scope>
    <source>
        <strain evidence="1">NBRC 104875</strain>
    </source>
</reference>
<evidence type="ECO:0000313" key="1">
    <source>
        <dbReference type="EMBL" id="GIH13510.1"/>
    </source>
</evidence>
<dbReference type="Gene3D" id="1.20.120.450">
    <property type="entry name" value="dinb family like domain"/>
    <property type="match status" value="1"/>
</dbReference>
<gene>
    <name evidence="1" type="ORF">Raf01_16820</name>
</gene>
<proteinExistence type="predicted"/>
<dbReference type="RefSeq" id="WP_203917195.1">
    <property type="nucleotide sequence ID" value="NZ_BONZ01000015.1"/>
</dbReference>
<keyword evidence="2" id="KW-1185">Reference proteome</keyword>
<organism evidence="1 2">
    <name type="scientific">Rugosimonospora africana</name>
    <dbReference type="NCBI Taxonomy" id="556532"/>
    <lineage>
        <taxon>Bacteria</taxon>
        <taxon>Bacillati</taxon>
        <taxon>Actinomycetota</taxon>
        <taxon>Actinomycetes</taxon>
        <taxon>Micromonosporales</taxon>
        <taxon>Micromonosporaceae</taxon>
        <taxon>Rugosimonospora</taxon>
    </lineage>
</organism>
<dbReference type="InterPro" id="IPR034660">
    <property type="entry name" value="DinB/YfiT-like"/>
</dbReference>
<dbReference type="EMBL" id="BONZ01000015">
    <property type="protein sequence ID" value="GIH13510.1"/>
    <property type="molecule type" value="Genomic_DNA"/>
</dbReference>
<dbReference type="Proteomes" id="UP000642748">
    <property type="component" value="Unassembled WGS sequence"/>
</dbReference>
<comment type="caution">
    <text evidence="1">The sequence shown here is derived from an EMBL/GenBank/DDBJ whole genome shotgun (WGS) entry which is preliminary data.</text>
</comment>
<evidence type="ECO:0008006" key="3">
    <source>
        <dbReference type="Google" id="ProtNLM"/>
    </source>
</evidence>
<evidence type="ECO:0000313" key="2">
    <source>
        <dbReference type="Proteomes" id="UP000642748"/>
    </source>
</evidence>
<sequence length="150" mass="16218">MDAYADFIEEAGRGSFRAPADGGWTAEQIVAHVASTNEQLIATTEAVLAGHDASFDNREATGDRQLRAYVASYGGLRGLADRVAITVAVLRDLTGQLGPLEDTPVPTRIQEGDRVMLDGPTPWGRVLQINEVQHTGGHLEQLRALREDEP</sequence>